<evidence type="ECO:0000313" key="1">
    <source>
        <dbReference type="EnsemblMetazoa" id="GPPI040218-PA"/>
    </source>
</evidence>
<proteinExistence type="predicted"/>
<reference evidence="2" key="1">
    <citation type="submission" date="2015-01" db="EMBL/GenBank/DDBJ databases">
        <authorList>
            <person name="Aksoy S."/>
            <person name="Warren W."/>
            <person name="Wilson R.K."/>
        </authorList>
    </citation>
    <scope>NUCLEOTIDE SEQUENCE [LARGE SCALE GENOMIC DNA]</scope>
    <source>
        <strain evidence="2">IAEA</strain>
    </source>
</reference>
<dbReference type="EnsemblMetazoa" id="GPPI040218-RA">
    <property type="protein sequence ID" value="GPPI040218-PA"/>
    <property type="gene ID" value="GPPI040218"/>
</dbReference>
<name>A0A1B0BTP8_9MUSC</name>
<protein>
    <submittedName>
        <fullName evidence="1">Uncharacterized protein</fullName>
    </submittedName>
</protein>
<keyword evidence="2" id="KW-1185">Reference proteome</keyword>
<organism evidence="1 2">
    <name type="scientific">Glossina palpalis gambiensis</name>
    <dbReference type="NCBI Taxonomy" id="67801"/>
    <lineage>
        <taxon>Eukaryota</taxon>
        <taxon>Metazoa</taxon>
        <taxon>Ecdysozoa</taxon>
        <taxon>Arthropoda</taxon>
        <taxon>Hexapoda</taxon>
        <taxon>Insecta</taxon>
        <taxon>Pterygota</taxon>
        <taxon>Neoptera</taxon>
        <taxon>Endopterygota</taxon>
        <taxon>Diptera</taxon>
        <taxon>Brachycera</taxon>
        <taxon>Muscomorpha</taxon>
        <taxon>Hippoboscoidea</taxon>
        <taxon>Glossinidae</taxon>
        <taxon>Glossina</taxon>
    </lineage>
</organism>
<sequence length="264" mass="29463">MTKAELTVRSGKFSKKLHTLKQLGCHWHTRSVETVPGRHIDWIINGHLICGRSITCTKRQSCWKGCRRGAIPTNKSLSASPEETESPTLLIGVLVRLGLSKSSDNSPSEVYIELDNLNVVNGEFTFQYYELKCSPHIILTGKRDREARDEIGAAGSDWLVLAEQQTLSISKLAADPLVTRLLRWDILGDSVSAKLNCDEELELLFRLSASEVANAKLNSNWVHFEATKGEQMEIMITNSLQLLRPETKATALVYTSTLDIINNL</sequence>
<dbReference type="Proteomes" id="UP000092460">
    <property type="component" value="Unassembled WGS sequence"/>
</dbReference>
<dbReference type="VEuPathDB" id="VectorBase:GPPI040218"/>
<reference evidence="1" key="2">
    <citation type="submission" date="2020-05" db="UniProtKB">
        <authorList>
            <consortium name="EnsemblMetazoa"/>
        </authorList>
    </citation>
    <scope>IDENTIFICATION</scope>
    <source>
        <strain evidence="1">IAEA</strain>
    </source>
</reference>
<evidence type="ECO:0000313" key="2">
    <source>
        <dbReference type="Proteomes" id="UP000092460"/>
    </source>
</evidence>
<accession>A0A1B0BTP8</accession>
<dbReference type="AlphaFoldDB" id="A0A1B0BTP8"/>
<dbReference type="EMBL" id="JXJN01020296">
    <property type="status" value="NOT_ANNOTATED_CDS"/>
    <property type="molecule type" value="Genomic_DNA"/>
</dbReference>